<feature type="compositionally biased region" description="Basic and acidic residues" evidence="1">
    <location>
        <begin position="449"/>
        <end position="461"/>
    </location>
</feature>
<protein>
    <recommendedName>
        <fullName evidence="2">Replication protein A 70 kDa DNA-binding subunit B/D first OB fold domain-containing protein</fullName>
    </recommendedName>
</protein>
<feature type="domain" description="Replication protein A 70 kDa DNA-binding subunit B/D first OB fold" evidence="2">
    <location>
        <begin position="7"/>
        <end position="102"/>
    </location>
</feature>
<dbReference type="Pfam" id="PF02721">
    <property type="entry name" value="DUF223"/>
    <property type="match status" value="1"/>
</dbReference>
<name>A0A8X7S3V2_BRACI</name>
<dbReference type="Proteomes" id="UP000886595">
    <property type="component" value="Unassembled WGS sequence"/>
</dbReference>
<reference evidence="3 4" key="1">
    <citation type="submission" date="2020-02" db="EMBL/GenBank/DDBJ databases">
        <authorList>
            <person name="Ma Q."/>
            <person name="Huang Y."/>
            <person name="Song X."/>
            <person name="Pei D."/>
        </authorList>
    </citation>
    <scope>NUCLEOTIDE SEQUENCE [LARGE SCALE GENOMIC DNA]</scope>
    <source>
        <strain evidence="3">Sxm20200214</strain>
        <tissue evidence="3">Leaf</tissue>
    </source>
</reference>
<dbReference type="AlphaFoldDB" id="A0A8X7S3V2"/>
<evidence type="ECO:0000256" key="1">
    <source>
        <dbReference type="SAM" id="MobiDB-lite"/>
    </source>
</evidence>
<dbReference type="EMBL" id="JAAMPC010000008">
    <property type="protein sequence ID" value="KAG2299347.1"/>
    <property type="molecule type" value="Genomic_DNA"/>
</dbReference>
<dbReference type="SUPFAM" id="SSF50249">
    <property type="entry name" value="Nucleic acid-binding proteins"/>
    <property type="match status" value="3"/>
</dbReference>
<evidence type="ECO:0000259" key="2">
    <source>
        <dbReference type="Pfam" id="PF02721"/>
    </source>
</evidence>
<dbReference type="PANTHER" id="PTHR47165">
    <property type="entry name" value="OS03G0429900 PROTEIN"/>
    <property type="match status" value="1"/>
</dbReference>
<comment type="caution">
    <text evidence="3">The sequence shown here is derived from an EMBL/GenBank/DDBJ whole genome shotgun (WGS) entry which is preliminary data.</text>
</comment>
<gene>
    <name evidence="3" type="ORF">Bca52824_035819</name>
</gene>
<dbReference type="PANTHER" id="PTHR47165:SF4">
    <property type="entry name" value="OS03G0429900 PROTEIN"/>
    <property type="match status" value="1"/>
</dbReference>
<evidence type="ECO:0000313" key="3">
    <source>
        <dbReference type="EMBL" id="KAG2299347.1"/>
    </source>
</evidence>
<dbReference type="Gene3D" id="2.40.50.140">
    <property type="entry name" value="Nucleic acid-binding proteins"/>
    <property type="match status" value="3"/>
</dbReference>
<sequence>MMTNAIHNPVKNLKPYKTKWRSQVKLLHSWQQTTSFGGETLQMGDKILATCKRNIMLSVQRKLPLGKWRVLTMFSVSQASGQYRPRGHPYKLTIGDETVITNSDLTQDSIFLDLARFEDIIDGSLNKHFLIDLIRKIVSLEPVQTVKGQDRKKVKFCLVDSNGKDLACCLLGKYAEQLEAYAECEQPLICLIRWAKITFCCNIIFGTFMFTCMTFTYRLLEDELPLSVIEKKNGKREMVLTEDDWNDLEIKMISELFVANLVENCKIICSIEDVDTDWTWFYFGHERCKHRAIKIGKIVPSRPNNDEKQVWHCGKCHINITEVIQASFDYEDDTETCKLLLLNTVATTIVGHEAVDLWDGSYDEVMYPELLPEPIKEIFGKSFCFGIAVCSDNVTNGADTFKVLEVWSGDKLLKVEEQSEPISMIGTSSSTTTSGDVLMLEGNSQNESDECKMRFSKRKEEDADLPDITSTSKKLCTSIKVEKEKEKDE</sequence>
<dbReference type="InterPro" id="IPR003871">
    <property type="entry name" value="RFA1B/D_OB_1st"/>
</dbReference>
<dbReference type="InterPro" id="IPR012340">
    <property type="entry name" value="NA-bd_OB-fold"/>
</dbReference>
<accession>A0A8X7S3V2</accession>
<dbReference type="OrthoDB" id="1087603at2759"/>
<feature type="region of interest" description="Disordered" evidence="1">
    <location>
        <begin position="425"/>
        <end position="469"/>
    </location>
</feature>
<keyword evidence="4" id="KW-1185">Reference proteome</keyword>
<proteinExistence type="predicted"/>
<organism evidence="3 4">
    <name type="scientific">Brassica carinata</name>
    <name type="common">Ethiopian mustard</name>
    <name type="synonym">Abyssinian cabbage</name>
    <dbReference type="NCBI Taxonomy" id="52824"/>
    <lineage>
        <taxon>Eukaryota</taxon>
        <taxon>Viridiplantae</taxon>
        <taxon>Streptophyta</taxon>
        <taxon>Embryophyta</taxon>
        <taxon>Tracheophyta</taxon>
        <taxon>Spermatophyta</taxon>
        <taxon>Magnoliopsida</taxon>
        <taxon>eudicotyledons</taxon>
        <taxon>Gunneridae</taxon>
        <taxon>Pentapetalae</taxon>
        <taxon>rosids</taxon>
        <taxon>malvids</taxon>
        <taxon>Brassicales</taxon>
        <taxon>Brassicaceae</taxon>
        <taxon>Brassiceae</taxon>
        <taxon>Brassica</taxon>
    </lineage>
</organism>
<evidence type="ECO:0000313" key="4">
    <source>
        <dbReference type="Proteomes" id="UP000886595"/>
    </source>
</evidence>